<name>A0A9P8RIH6_9PEZI</name>
<reference evidence="6" key="1">
    <citation type="journal article" date="2021" name="Nat. Commun.">
        <title>Genetic determinants of endophytism in the Arabidopsis root mycobiome.</title>
        <authorList>
            <person name="Mesny F."/>
            <person name="Miyauchi S."/>
            <person name="Thiergart T."/>
            <person name="Pickel B."/>
            <person name="Atanasova L."/>
            <person name="Karlsson M."/>
            <person name="Huettel B."/>
            <person name="Barry K.W."/>
            <person name="Haridas S."/>
            <person name="Chen C."/>
            <person name="Bauer D."/>
            <person name="Andreopoulos W."/>
            <person name="Pangilinan J."/>
            <person name="LaButti K."/>
            <person name="Riley R."/>
            <person name="Lipzen A."/>
            <person name="Clum A."/>
            <person name="Drula E."/>
            <person name="Henrissat B."/>
            <person name="Kohler A."/>
            <person name="Grigoriev I.V."/>
            <person name="Martin F.M."/>
            <person name="Hacquard S."/>
        </authorList>
    </citation>
    <scope>NUCLEOTIDE SEQUENCE</scope>
    <source>
        <strain evidence="6">MPI-SDFR-AT-0073</strain>
    </source>
</reference>
<keyword evidence="4" id="KW-0732">Signal</keyword>
<keyword evidence="7" id="KW-1185">Reference proteome</keyword>
<protein>
    <submittedName>
        <fullName evidence="6">Alpha/Beta hydrolase protein</fullName>
    </submittedName>
</protein>
<evidence type="ECO:0000256" key="3">
    <source>
        <dbReference type="SAM" id="MobiDB-lite"/>
    </source>
</evidence>
<dbReference type="SUPFAM" id="SSF53474">
    <property type="entry name" value="alpha/beta-Hydrolases"/>
    <property type="match status" value="1"/>
</dbReference>
<dbReference type="EMBL" id="JAGPXC010000009">
    <property type="protein sequence ID" value="KAH6646653.1"/>
    <property type="molecule type" value="Genomic_DNA"/>
</dbReference>
<dbReference type="GO" id="GO:0052689">
    <property type="term" value="F:carboxylic ester hydrolase activity"/>
    <property type="evidence" value="ECO:0007669"/>
    <property type="project" value="TreeGrafter"/>
</dbReference>
<dbReference type="Pfam" id="PF00135">
    <property type="entry name" value="COesterase"/>
    <property type="match status" value="1"/>
</dbReference>
<comment type="similarity">
    <text evidence="1">Belongs to the type-B carboxylesterase/lipase family.</text>
</comment>
<evidence type="ECO:0000313" key="7">
    <source>
        <dbReference type="Proteomes" id="UP000758603"/>
    </source>
</evidence>
<dbReference type="RefSeq" id="XP_045953167.1">
    <property type="nucleotide sequence ID" value="XM_046098570.1"/>
</dbReference>
<comment type="caution">
    <text evidence="6">The sequence shown here is derived from an EMBL/GenBank/DDBJ whole genome shotgun (WGS) entry which is preliminary data.</text>
</comment>
<gene>
    <name evidence="6" type="ORF">BKA67DRAFT_524427</name>
</gene>
<feature type="region of interest" description="Disordered" evidence="3">
    <location>
        <begin position="54"/>
        <end position="75"/>
    </location>
</feature>
<dbReference type="AlphaFoldDB" id="A0A9P8RIH6"/>
<dbReference type="PANTHER" id="PTHR43918:SF4">
    <property type="entry name" value="CARBOXYLIC ESTER HYDROLASE"/>
    <property type="match status" value="1"/>
</dbReference>
<organism evidence="6 7">
    <name type="scientific">Truncatella angustata</name>
    <dbReference type="NCBI Taxonomy" id="152316"/>
    <lineage>
        <taxon>Eukaryota</taxon>
        <taxon>Fungi</taxon>
        <taxon>Dikarya</taxon>
        <taxon>Ascomycota</taxon>
        <taxon>Pezizomycotina</taxon>
        <taxon>Sordariomycetes</taxon>
        <taxon>Xylariomycetidae</taxon>
        <taxon>Amphisphaeriales</taxon>
        <taxon>Sporocadaceae</taxon>
        <taxon>Truncatella</taxon>
    </lineage>
</organism>
<evidence type="ECO:0000256" key="4">
    <source>
        <dbReference type="SAM" id="SignalP"/>
    </source>
</evidence>
<dbReference type="InterPro" id="IPR029058">
    <property type="entry name" value="AB_hydrolase_fold"/>
</dbReference>
<evidence type="ECO:0000259" key="5">
    <source>
        <dbReference type="Pfam" id="PF00135"/>
    </source>
</evidence>
<feature type="domain" description="Carboxylesterase type B" evidence="5">
    <location>
        <begin position="40"/>
        <end position="548"/>
    </location>
</feature>
<evidence type="ECO:0000256" key="2">
    <source>
        <dbReference type="ARBA" id="ARBA00022801"/>
    </source>
</evidence>
<proteinExistence type="inferred from homology"/>
<dbReference type="PANTHER" id="PTHR43918">
    <property type="entry name" value="ACETYLCHOLINESTERASE"/>
    <property type="match status" value="1"/>
</dbReference>
<dbReference type="InterPro" id="IPR002018">
    <property type="entry name" value="CarbesteraseB"/>
</dbReference>
<keyword evidence="2 6" id="KW-0378">Hydrolase</keyword>
<dbReference type="Gene3D" id="3.40.50.1820">
    <property type="entry name" value="alpha/beta hydrolase"/>
    <property type="match status" value="1"/>
</dbReference>
<feature type="signal peptide" evidence="4">
    <location>
        <begin position="1"/>
        <end position="20"/>
    </location>
</feature>
<sequence>MVRVLRCAAALLALFTNIAATTGPIVEIKPKNIKYQGVLKDSVEEFHSIKFAHDTSGPRRFAPPEPYTPPDGSKIDATTPGPACPQIRDPIPPFFGAAPDQSEDCLHLRISRPAGTTAIDRLPVVVHIVGGGVIKGHTQEPLFDPVNLITHSSSIKKPIIHVVLNYRVTIFGFARLPILKDQRSLNVGMRDQRAGYQWVKDNISSFGGDPDRITSFGLSSGGTFSSLHLVTYGGEQGVPFTRAWAMSGPPGTALNMTSDATEIHTRAVAEALGCAYKEDQDILDCLREIPMNKLTEIAMAYSINNHPPAGLFTFIPSIDGDFLPDRQSTLYKAGRFVKGVPMVFGWAHDDGATNAGIATTYEIEADIKAVIKNFAHALTEEDYKSLFSLYAVSDFETEVSNYDARRGESDPKVSIHYFRAARIMRDLLFTCSSLDFGSVITKHSKALDQSFPGVHLYNLNQSMVTPLFQAAGMPWLGVIHGSDVDYIYNNMFTRDKMSEQDLQLSNQILAYFINFAYTGDPNHNGSSAWPEAFPTKNDLEVTDIELSNPLETNVQLIGGPWGTGSCHLTKDAKVVGKVEDMQRMIDSTQFGEMNTGSRQQGQQEFEREKLVERCAFINSLAGRLGN</sequence>
<dbReference type="GeneID" id="70127462"/>
<evidence type="ECO:0000256" key="1">
    <source>
        <dbReference type="ARBA" id="ARBA00005964"/>
    </source>
</evidence>
<evidence type="ECO:0000313" key="6">
    <source>
        <dbReference type="EMBL" id="KAH6646653.1"/>
    </source>
</evidence>
<accession>A0A9P8RIH6</accession>
<dbReference type="OrthoDB" id="408631at2759"/>
<feature type="chain" id="PRO_5040312615" evidence="4">
    <location>
        <begin position="21"/>
        <end position="626"/>
    </location>
</feature>
<dbReference type="InterPro" id="IPR050654">
    <property type="entry name" value="AChE-related_enzymes"/>
</dbReference>
<dbReference type="Proteomes" id="UP000758603">
    <property type="component" value="Unassembled WGS sequence"/>
</dbReference>